<accession>A0A8H6J4T3</accession>
<keyword evidence="5" id="KW-1185">Reference proteome</keyword>
<evidence type="ECO:0000256" key="2">
    <source>
        <dbReference type="ARBA" id="ARBA00023002"/>
    </source>
</evidence>
<comment type="caution">
    <text evidence="4">The sequence shown here is derived from an EMBL/GenBank/DDBJ whole genome shotgun (WGS) entry which is preliminary data.</text>
</comment>
<protein>
    <recommendedName>
        <fullName evidence="3">Enoyl reductase (ER) domain-containing protein</fullName>
    </recommendedName>
</protein>
<evidence type="ECO:0000256" key="1">
    <source>
        <dbReference type="ARBA" id="ARBA00008072"/>
    </source>
</evidence>
<dbReference type="InterPro" id="IPR011032">
    <property type="entry name" value="GroES-like_sf"/>
</dbReference>
<dbReference type="CDD" id="cd08249">
    <property type="entry name" value="enoyl_reductase_like"/>
    <property type="match status" value="1"/>
</dbReference>
<dbReference type="SMART" id="SM00829">
    <property type="entry name" value="PKS_ER"/>
    <property type="match status" value="1"/>
</dbReference>
<dbReference type="InterPro" id="IPR036291">
    <property type="entry name" value="NAD(P)-bd_dom_sf"/>
</dbReference>
<dbReference type="SUPFAM" id="SSF51735">
    <property type="entry name" value="NAD(P)-binding Rossmann-fold domains"/>
    <property type="match status" value="1"/>
</dbReference>
<dbReference type="SUPFAM" id="SSF50129">
    <property type="entry name" value="GroES-like"/>
    <property type="match status" value="1"/>
</dbReference>
<evidence type="ECO:0000259" key="3">
    <source>
        <dbReference type="SMART" id="SM00829"/>
    </source>
</evidence>
<dbReference type="AlphaFoldDB" id="A0A8H6J4T3"/>
<keyword evidence="2" id="KW-0560">Oxidoreductase</keyword>
<name>A0A8H6J4T3_9PEZI</name>
<dbReference type="InterPro" id="IPR047122">
    <property type="entry name" value="Trans-enoyl_RdTase-like"/>
</dbReference>
<dbReference type="Pfam" id="PF00107">
    <property type="entry name" value="ADH_zinc_N"/>
    <property type="match status" value="1"/>
</dbReference>
<sequence length="345" mass="36777">MSRNRAAWLTGAKVRPFLIDDAPFPEAGPGEVVIRNVVTALNPAEWKIQDLGIIVTKYLTILGADAAGYVEQVGQGVTHLKPGQRAIAYCTGLGRQDPAFGTFQLYSKADANLTSVVPDGMSLEEAAVLPLAMATASVGLFKRKYLGLPLPRADLKSQTEERGERKTLLVWGGSSSVGGTAVQLASAAGLRVVATASRGNFERVKELGAEVIVDYRDGEVVRQVLDAVGGDVVGVYDAVSTEASLKPIGEVLEKIGERKVVTMLPNENKFGRNAVLEFAAAFEITEDPAEVGDPVWGDFVPKALERGRLLARPEPVVVGTGLEAVQGGLDRLKEGVSARRLVVRY</sequence>
<dbReference type="InterPro" id="IPR013154">
    <property type="entry name" value="ADH-like_N"/>
</dbReference>
<dbReference type="GO" id="GO:0016651">
    <property type="term" value="F:oxidoreductase activity, acting on NAD(P)H"/>
    <property type="evidence" value="ECO:0007669"/>
    <property type="project" value="InterPro"/>
</dbReference>
<gene>
    <name evidence="4" type="ORF">CSOJ01_08899</name>
</gene>
<evidence type="ECO:0000313" key="4">
    <source>
        <dbReference type="EMBL" id="KAF6806323.1"/>
    </source>
</evidence>
<dbReference type="PANTHER" id="PTHR45348">
    <property type="entry name" value="HYPOTHETICAL OXIDOREDUCTASE (EUROFUNG)"/>
    <property type="match status" value="1"/>
</dbReference>
<dbReference type="Gene3D" id="3.90.180.10">
    <property type="entry name" value="Medium-chain alcohol dehydrogenases, catalytic domain"/>
    <property type="match status" value="1"/>
</dbReference>
<dbReference type="EMBL" id="WIGN01000161">
    <property type="protein sequence ID" value="KAF6806323.1"/>
    <property type="molecule type" value="Genomic_DNA"/>
</dbReference>
<reference evidence="4 5" key="1">
    <citation type="journal article" date="2020" name="Phytopathology">
        <title>Genome Sequence Resources of Colletotrichum truncatum, C. plurivorum, C. musicola, and C. sojae: Four Species Pathogenic to Soybean (Glycine max).</title>
        <authorList>
            <person name="Rogerio F."/>
            <person name="Boufleur T.R."/>
            <person name="Ciampi-Guillardi M."/>
            <person name="Sukno S.A."/>
            <person name="Thon M.R."/>
            <person name="Massola Junior N.S."/>
            <person name="Baroncelli R."/>
        </authorList>
    </citation>
    <scope>NUCLEOTIDE SEQUENCE [LARGE SCALE GENOMIC DNA]</scope>
    <source>
        <strain evidence="4 5">LFN0009</strain>
    </source>
</reference>
<dbReference type="Gene3D" id="3.40.50.720">
    <property type="entry name" value="NAD(P)-binding Rossmann-like Domain"/>
    <property type="match status" value="1"/>
</dbReference>
<organism evidence="4 5">
    <name type="scientific">Colletotrichum sojae</name>
    <dbReference type="NCBI Taxonomy" id="2175907"/>
    <lineage>
        <taxon>Eukaryota</taxon>
        <taxon>Fungi</taxon>
        <taxon>Dikarya</taxon>
        <taxon>Ascomycota</taxon>
        <taxon>Pezizomycotina</taxon>
        <taxon>Sordariomycetes</taxon>
        <taxon>Hypocreomycetidae</taxon>
        <taxon>Glomerellales</taxon>
        <taxon>Glomerellaceae</taxon>
        <taxon>Colletotrichum</taxon>
        <taxon>Colletotrichum orchidearum species complex</taxon>
    </lineage>
</organism>
<dbReference type="InterPro" id="IPR013149">
    <property type="entry name" value="ADH-like_C"/>
</dbReference>
<dbReference type="InterPro" id="IPR020843">
    <property type="entry name" value="ER"/>
</dbReference>
<dbReference type="Pfam" id="PF08240">
    <property type="entry name" value="ADH_N"/>
    <property type="match status" value="1"/>
</dbReference>
<dbReference type="Proteomes" id="UP000652219">
    <property type="component" value="Unassembled WGS sequence"/>
</dbReference>
<proteinExistence type="inferred from homology"/>
<dbReference type="PANTHER" id="PTHR45348:SF2">
    <property type="entry name" value="ZINC-TYPE ALCOHOL DEHYDROGENASE-LIKE PROTEIN C2E1P3.01"/>
    <property type="match status" value="1"/>
</dbReference>
<feature type="domain" description="Enoyl reductase (ER)" evidence="3">
    <location>
        <begin position="11"/>
        <end position="343"/>
    </location>
</feature>
<evidence type="ECO:0000313" key="5">
    <source>
        <dbReference type="Proteomes" id="UP000652219"/>
    </source>
</evidence>
<comment type="similarity">
    <text evidence="1">Belongs to the zinc-containing alcohol dehydrogenase family.</text>
</comment>